<evidence type="ECO:0000313" key="1">
    <source>
        <dbReference type="EMBL" id="CAL4111122.1"/>
    </source>
</evidence>
<name>A0AAV2R5T3_MEGNR</name>
<gene>
    <name evidence="1" type="ORF">MNOR_LOCUS19558</name>
</gene>
<protein>
    <submittedName>
        <fullName evidence="1">Uncharacterized protein</fullName>
    </submittedName>
</protein>
<comment type="caution">
    <text evidence="1">The sequence shown here is derived from an EMBL/GenBank/DDBJ whole genome shotgun (WGS) entry which is preliminary data.</text>
</comment>
<evidence type="ECO:0000313" key="2">
    <source>
        <dbReference type="Proteomes" id="UP001497623"/>
    </source>
</evidence>
<keyword evidence="2" id="KW-1185">Reference proteome</keyword>
<organism evidence="1 2">
    <name type="scientific">Meganyctiphanes norvegica</name>
    <name type="common">Northern krill</name>
    <name type="synonym">Thysanopoda norvegica</name>
    <dbReference type="NCBI Taxonomy" id="48144"/>
    <lineage>
        <taxon>Eukaryota</taxon>
        <taxon>Metazoa</taxon>
        <taxon>Ecdysozoa</taxon>
        <taxon>Arthropoda</taxon>
        <taxon>Crustacea</taxon>
        <taxon>Multicrustacea</taxon>
        <taxon>Malacostraca</taxon>
        <taxon>Eumalacostraca</taxon>
        <taxon>Eucarida</taxon>
        <taxon>Euphausiacea</taxon>
        <taxon>Euphausiidae</taxon>
        <taxon>Meganyctiphanes</taxon>
    </lineage>
</organism>
<dbReference type="Proteomes" id="UP001497623">
    <property type="component" value="Unassembled WGS sequence"/>
</dbReference>
<sequence length="115" mass="14268">MHFLKVSIGIKLFSWIRFFFTILEKIENHRIHDFHVARGHIIYQYFSLPNFLYFLYSNKMAIFKKFLDHILFSNKNIKYIFIYFLYIDKVYFQQKEQLSTFTSLKSIKKLKYIEK</sequence>
<dbReference type="AlphaFoldDB" id="A0AAV2R5T3"/>
<reference evidence="1 2" key="1">
    <citation type="submission" date="2024-05" db="EMBL/GenBank/DDBJ databases">
        <authorList>
            <person name="Wallberg A."/>
        </authorList>
    </citation>
    <scope>NUCLEOTIDE SEQUENCE [LARGE SCALE GENOMIC DNA]</scope>
</reference>
<accession>A0AAV2R5T3</accession>
<dbReference type="EMBL" id="CAXKWB010014591">
    <property type="protein sequence ID" value="CAL4111122.1"/>
    <property type="molecule type" value="Genomic_DNA"/>
</dbReference>
<proteinExistence type="predicted"/>